<name>A0A6M2ZHN8_9CAUD</name>
<reference evidence="1" key="1">
    <citation type="submission" date="2019-04" db="EMBL/GenBank/DDBJ databases">
        <title>Genomic and proteomic characterization of cyanophage S-SCSM1 provides new insights into understanding the viral gene diversity and phage-host interactions.</title>
        <authorList>
            <person name="Wang Q."/>
            <person name="Xu Y."/>
            <person name="Jiao N."/>
            <person name="Zhang R."/>
        </authorList>
    </citation>
    <scope>NUCLEOTIDE SEQUENCE [LARGE SCALE GENOMIC DNA]</scope>
</reference>
<keyword evidence="2" id="KW-1185">Reference proteome</keyword>
<proteinExistence type="predicted"/>
<dbReference type="EMBL" id="MK867354">
    <property type="protein sequence ID" value="QFG06501.1"/>
    <property type="molecule type" value="Genomic_DNA"/>
</dbReference>
<sequence length="54" mass="6486">MDPNDISLQTPSKSFEYEKVSREIDKIEDIEGLRTMLKSYVKLYFKQQETIRMI</sequence>
<organism evidence="1 2">
    <name type="scientific">Synechococcus phage S-SCSM1</name>
    <dbReference type="NCBI Taxonomy" id="2588487"/>
    <lineage>
        <taxon>Viruses</taxon>
        <taxon>Duplodnaviria</taxon>
        <taxon>Heunggongvirae</taxon>
        <taxon>Uroviricota</taxon>
        <taxon>Caudoviricetes</taxon>
        <taxon>Pantevenvirales</taxon>
        <taxon>Kyanoviridae</taxon>
        <taxon>Zhoulongquanvirus</taxon>
        <taxon>Zhoulongquanvirus esscess</taxon>
    </lineage>
</organism>
<protein>
    <submittedName>
        <fullName evidence="1">Phycobilisome degradation protein</fullName>
    </submittedName>
</protein>
<gene>
    <name evidence="1" type="ORF">SSCSM1_237</name>
</gene>
<evidence type="ECO:0000313" key="1">
    <source>
        <dbReference type="EMBL" id="QFG06501.1"/>
    </source>
</evidence>
<evidence type="ECO:0000313" key="2">
    <source>
        <dbReference type="Proteomes" id="UP000515683"/>
    </source>
</evidence>
<accession>A0A6M2ZHN8</accession>
<dbReference type="Proteomes" id="UP000515683">
    <property type="component" value="Segment"/>
</dbReference>